<evidence type="ECO:0000256" key="1">
    <source>
        <dbReference type="ARBA" id="ARBA00004448"/>
    </source>
</evidence>
<dbReference type="GO" id="GO:1990547">
    <property type="term" value="P:mitochondrial phosphate ion transmembrane transport"/>
    <property type="evidence" value="ECO:0007669"/>
    <property type="project" value="InterPro"/>
</dbReference>
<keyword evidence="6" id="KW-0999">Mitochondrion inner membrane</keyword>
<evidence type="ECO:0000256" key="2">
    <source>
        <dbReference type="ARBA" id="ARBA00006375"/>
    </source>
</evidence>
<feature type="repeat" description="Solcar" evidence="10">
    <location>
        <begin position="1"/>
        <end position="55"/>
    </location>
</feature>
<dbReference type="SUPFAM" id="SSF103506">
    <property type="entry name" value="Mitochondrial carrier"/>
    <property type="match status" value="1"/>
</dbReference>
<dbReference type="InterPro" id="IPR044677">
    <property type="entry name" value="SLC25A3/Pic2/Mir1-like"/>
</dbReference>
<keyword evidence="5" id="KW-0677">Repeat</keyword>
<dbReference type="Gene3D" id="1.50.40.10">
    <property type="entry name" value="Mitochondrial carrier domain"/>
    <property type="match status" value="1"/>
</dbReference>
<dbReference type="Pfam" id="PF00153">
    <property type="entry name" value="Mito_carr"/>
    <property type="match status" value="1"/>
</dbReference>
<evidence type="ECO:0000256" key="11">
    <source>
        <dbReference type="RuleBase" id="RU000488"/>
    </source>
</evidence>
<sequence>MKIDPAKYQSISSGFGVVLKEQGARGFFRGWAPTLLWLSALAACKIGFSQFFKRYYSDVAGPEYATKYQMLIYLASFTSAELIADVSL</sequence>
<evidence type="ECO:0000256" key="5">
    <source>
        <dbReference type="ARBA" id="ARBA00022737"/>
    </source>
</evidence>
<evidence type="ECO:0000256" key="3">
    <source>
        <dbReference type="ARBA" id="ARBA00022448"/>
    </source>
</evidence>
<dbReference type="GO" id="GO:0005315">
    <property type="term" value="F:phosphate transmembrane transporter activity"/>
    <property type="evidence" value="ECO:0007669"/>
    <property type="project" value="InterPro"/>
</dbReference>
<evidence type="ECO:0000256" key="6">
    <source>
        <dbReference type="ARBA" id="ARBA00022792"/>
    </source>
</evidence>
<keyword evidence="3 11" id="KW-0813">Transport</keyword>
<keyword evidence="4 10" id="KW-0812">Transmembrane</keyword>
<name>A0A8D6ZUQ6_MUSAM</name>
<dbReference type="GO" id="GO:0005743">
    <property type="term" value="C:mitochondrial inner membrane"/>
    <property type="evidence" value="ECO:0007669"/>
    <property type="project" value="UniProtKB-SubCell"/>
</dbReference>
<keyword evidence="8" id="KW-0496">Mitochondrion</keyword>
<dbReference type="PANTHER" id="PTHR45671">
    <property type="entry name" value="SOLUTE CARRIER FAMILY 25 (MITOCHONDRIAL CARRIER PHOSPHATE CARRIER), MEMBER 3, LIKE-RELATED-RELATED"/>
    <property type="match status" value="1"/>
</dbReference>
<evidence type="ECO:0000256" key="10">
    <source>
        <dbReference type="PROSITE-ProRule" id="PRU00282"/>
    </source>
</evidence>
<reference evidence="12" key="1">
    <citation type="submission" date="2021-03" db="EMBL/GenBank/DDBJ databases">
        <authorList>
            <consortium name="Genoscope - CEA"/>
            <person name="William W."/>
        </authorList>
    </citation>
    <scope>NUCLEOTIDE SEQUENCE</scope>
    <source>
        <strain evidence="12">Doubled-haploid Pahang</strain>
    </source>
</reference>
<evidence type="ECO:0000256" key="8">
    <source>
        <dbReference type="ARBA" id="ARBA00023128"/>
    </source>
</evidence>
<accession>A0A8D6ZUQ6</accession>
<dbReference type="InterPro" id="IPR023395">
    <property type="entry name" value="MCP_dom_sf"/>
</dbReference>
<dbReference type="InterPro" id="IPR018108">
    <property type="entry name" value="MCP_transmembrane"/>
</dbReference>
<evidence type="ECO:0000256" key="7">
    <source>
        <dbReference type="ARBA" id="ARBA00022989"/>
    </source>
</evidence>
<comment type="similarity">
    <text evidence="2 11">Belongs to the mitochondrial carrier (TC 2.A.29) family.</text>
</comment>
<evidence type="ECO:0000256" key="9">
    <source>
        <dbReference type="ARBA" id="ARBA00023136"/>
    </source>
</evidence>
<dbReference type="PROSITE" id="PS50920">
    <property type="entry name" value="SOLCAR"/>
    <property type="match status" value="1"/>
</dbReference>
<dbReference type="EMBL" id="HG996474">
    <property type="protein sequence ID" value="CAG1836675.1"/>
    <property type="molecule type" value="Genomic_DNA"/>
</dbReference>
<comment type="subcellular location">
    <subcellularLocation>
        <location evidence="1">Mitochondrion inner membrane</location>
        <topology evidence="1">Multi-pass membrane protein</topology>
    </subcellularLocation>
</comment>
<gene>
    <name evidence="12" type="ORF">GSMUA_246440.1</name>
</gene>
<dbReference type="PANTHER" id="PTHR45671:SF10">
    <property type="entry name" value="SOLUTE CARRIER FAMILY 25 MEMBER 3"/>
    <property type="match status" value="1"/>
</dbReference>
<dbReference type="AlphaFoldDB" id="A0A8D6ZUQ6"/>
<evidence type="ECO:0000256" key="4">
    <source>
        <dbReference type="ARBA" id="ARBA00022692"/>
    </source>
</evidence>
<protein>
    <submittedName>
        <fullName evidence="12">(wild Malaysian banana) hypothetical protein</fullName>
    </submittedName>
</protein>
<organism evidence="12">
    <name type="scientific">Musa acuminata subsp. malaccensis</name>
    <name type="common">Wild banana</name>
    <name type="synonym">Musa malaccensis</name>
    <dbReference type="NCBI Taxonomy" id="214687"/>
    <lineage>
        <taxon>Eukaryota</taxon>
        <taxon>Viridiplantae</taxon>
        <taxon>Streptophyta</taxon>
        <taxon>Embryophyta</taxon>
        <taxon>Tracheophyta</taxon>
        <taxon>Spermatophyta</taxon>
        <taxon>Magnoliopsida</taxon>
        <taxon>Liliopsida</taxon>
        <taxon>Zingiberales</taxon>
        <taxon>Musaceae</taxon>
        <taxon>Musa</taxon>
    </lineage>
</organism>
<proteinExistence type="inferred from homology"/>
<keyword evidence="9 10" id="KW-0472">Membrane</keyword>
<evidence type="ECO:0000313" key="12">
    <source>
        <dbReference type="EMBL" id="CAG1836675.1"/>
    </source>
</evidence>
<keyword evidence="7" id="KW-1133">Transmembrane helix</keyword>